<dbReference type="eggNOG" id="KOG4287">
    <property type="taxonomic scope" value="Eukaryota"/>
</dbReference>
<dbReference type="HOGENOM" id="CLU_026533_1_1_1"/>
<dbReference type="AlphaFoldDB" id="E0VK10"/>
<dbReference type="PANTHER" id="PTHR21562">
    <property type="entry name" value="NOTUM-RELATED"/>
    <property type="match status" value="1"/>
</dbReference>
<evidence type="ECO:0000256" key="1">
    <source>
        <dbReference type="ARBA" id="ARBA00010213"/>
    </source>
</evidence>
<feature type="compositionally biased region" description="Polar residues" evidence="2">
    <location>
        <begin position="440"/>
        <end position="452"/>
    </location>
</feature>
<keyword evidence="5" id="KW-1185">Reference proteome</keyword>
<feature type="compositionally biased region" description="Basic residues" evidence="2">
    <location>
        <begin position="415"/>
        <end position="430"/>
    </location>
</feature>
<protein>
    <submittedName>
        <fullName evidence="3">Predicted protein</fullName>
    </submittedName>
</protein>
<dbReference type="InParanoid" id="E0VK10"/>
<reference evidence="3" key="1">
    <citation type="submission" date="2007-04" db="EMBL/GenBank/DDBJ databases">
        <title>Annotation of Pediculus humanus corporis strain USDA.</title>
        <authorList>
            <person name="Kirkness E."/>
            <person name="Hannick L."/>
            <person name="Hass B."/>
            <person name="Bruggner R."/>
            <person name="Lawson D."/>
            <person name="Bidwell S."/>
            <person name="Joardar V."/>
            <person name="Caler E."/>
            <person name="Walenz B."/>
            <person name="Inman J."/>
            <person name="Schobel S."/>
            <person name="Galinsky K."/>
            <person name="Amedeo P."/>
            <person name="Strausberg R."/>
        </authorList>
    </citation>
    <scope>NUCLEOTIDE SEQUENCE</scope>
    <source>
        <strain evidence="3">USDA</strain>
    </source>
</reference>
<organism>
    <name type="scientific">Pediculus humanus subsp. corporis</name>
    <name type="common">Body louse</name>
    <dbReference type="NCBI Taxonomy" id="121224"/>
    <lineage>
        <taxon>Eukaryota</taxon>
        <taxon>Metazoa</taxon>
        <taxon>Ecdysozoa</taxon>
        <taxon>Arthropoda</taxon>
        <taxon>Hexapoda</taxon>
        <taxon>Insecta</taxon>
        <taxon>Pterygota</taxon>
        <taxon>Neoptera</taxon>
        <taxon>Paraneoptera</taxon>
        <taxon>Psocodea</taxon>
        <taxon>Troctomorpha</taxon>
        <taxon>Phthiraptera</taxon>
        <taxon>Anoplura</taxon>
        <taxon>Pediculidae</taxon>
        <taxon>Pediculus</taxon>
    </lineage>
</organism>
<evidence type="ECO:0000256" key="2">
    <source>
        <dbReference type="SAM" id="MobiDB-lite"/>
    </source>
</evidence>
<dbReference type="OrthoDB" id="2015280at2759"/>
<dbReference type="OMA" id="SKRDWVN"/>
<dbReference type="InterPro" id="IPR004963">
    <property type="entry name" value="PAE/NOTUM"/>
</dbReference>
<gene>
    <name evidence="4" type="primary">8235110</name>
    <name evidence="3" type="ORF">Phum_PHUM253970</name>
</gene>
<dbReference type="GeneID" id="8235110"/>
<dbReference type="ESTHER" id="pedhc-e0vk10">
    <property type="family name" value="Pectinacetylesterase-Notum"/>
</dbReference>
<dbReference type="GO" id="GO:0016787">
    <property type="term" value="F:hydrolase activity"/>
    <property type="evidence" value="ECO:0007669"/>
    <property type="project" value="InterPro"/>
</dbReference>
<accession>E0VK10</accession>
<dbReference type="VEuPathDB" id="VectorBase:PHUM253970"/>
<comment type="similarity">
    <text evidence="1">Belongs to the pectinacetylesterase family. Notum subfamily.</text>
</comment>
<dbReference type="RefSeq" id="XP_002426454.1">
    <property type="nucleotide sequence ID" value="XM_002426409.1"/>
</dbReference>
<reference evidence="3" key="2">
    <citation type="submission" date="2007-04" db="EMBL/GenBank/DDBJ databases">
        <title>The genome of the human body louse.</title>
        <authorList>
            <consortium name="The Human Body Louse Genome Consortium"/>
            <person name="Kirkness E."/>
            <person name="Walenz B."/>
            <person name="Hass B."/>
            <person name="Bruggner R."/>
            <person name="Strausberg R."/>
        </authorList>
    </citation>
    <scope>NUCLEOTIDE SEQUENCE</scope>
    <source>
        <strain evidence="3">USDA</strain>
    </source>
</reference>
<dbReference type="EMBL" id="AAZO01002943">
    <property type="status" value="NOT_ANNOTATED_CDS"/>
    <property type="molecule type" value="Genomic_DNA"/>
</dbReference>
<dbReference type="STRING" id="121224.E0VK10"/>
<evidence type="ECO:0000313" key="3">
    <source>
        <dbReference type="EMBL" id="EEB13716.1"/>
    </source>
</evidence>
<dbReference type="Pfam" id="PF03283">
    <property type="entry name" value="PAE"/>
    <property type="match status" value="1"/>
</dbReference>
<dbReference type="EMBL" id="DS235235">
    <property type="protein sequence ID" value="EEB13716.1"/>
    <property type="molecule type" value="Genomic_DNA"/>
</dbReference>
<proteinExistence type="inferred from homology"/>
<dbReference type="PANTHER" id="PTHR21562:SF122">
    <property type="entry name" value="PALMITOLEOYL-PROTEIN CARBOXYLESTERASE NOTUM"/>
    <property type="match status" value="1"/>
</dbReference>
<name>E0VK10_PEDHC</name>
<dbReference type="KEGG" id="phu:Phum_PHUM253970"/>
<evidence type="ECO:0000313" key="5">
    <source>
        <dbReference type="Proteomes" id="UP000009046"/>
    </source>
</evidence>
<feature type="compositionally biased region" description="Basic residues" evidence="2">
    <location>
        <begin position="397"/>
        <end position="407"/>
    </location>
</feature>
<reference evidence="4" key="3">
    <citation type="submission" date="2021-02" db="UniProtKB">
        <authorList>
            <consortium name="EnsemblMetazoa"/>
        </authorList>
    </citation>
    <scope>IDENTIFICATION</scope>
    <source>
        <strain evidence="4">USDA</strain>
    </source>
</reference>
<dbReference type="FunCoup" id="E0VK10">
    <property type="interactions" value="64"/>
</dbReference>
<sequence length="529" mass="60622">MQLEKFNLDEPQGMTKTYLADRSITCNDGSPSGFYIRHSQQGMSKKWIVFLEGGWYCYDHKSCHTRWMDMRTFMSSKLWPPMKMVGGILSGNSEENPFWWNANHVFVPYCTSDCWSGTRARAFGGSRFSFMGALVVRQVILDLLPLGLENATSLILTGSSAGGIGVLLNLNSVKSLLHDELRLHHIAVKGISDSGWFLDREPYLKNQQTVTPVDAVRRGIALWQGKVPTLCAAQYPNEPWRCYFGYRIYPFLTAPLFVFQWLFDEAQMAADKVGAPVTKHQWDYIHKMGDSLRHTFQNVSAVFAPSCISHSVLTNKDWEMIKIDEISFPQAIKCWELNLQQTRPMQNHYTITNENTGTSMLADAPLDNLLKTQRKSIQLNIYRTVEEETNNTSHDERKRRRKKHKNKQRTDKQNRGRRKKRLGRKNKNRPMRSSPIIGTVSINTSGTSGNNQKKCQQHLIERCTWPQCNYSCPKLHNPFTGEEMDFIDLLKSFGMDMASVANALGIDIHTLNNMSHTELLNLLTQQSNR</sequence>
<dbReference type="Proteomes" id="UP000009046">
    <property type="component" value="Unassembled WGS sequence"/>
</dbReference>
<dbReference type="EnsemblMetazoa" id="PHUM253970-RA">
    <property type="protein sequence ID" value="PHUM253970-PA"/>
    <property type="gene ID" value="PHUM253970"/>
</dbReference>
<evidence type="ECO:0000313" key="4">
    <source>
        <dbReference type="EnsemblMetazoa" id="PHUM253970-PA"/>
    </source>
</evidence>
<dbReference type="CTD" id="8235110"/>
<feature type="region of interest" description="Disordered" evidence="2">
    <location>
        <begin position="388"/>
        <end position="452"/>
    </location>
</feature>